<organism evidence="4 5">
    <name type="scientific">Trichoglossum hirsutum</name>
    <dbReference type="NCBI Taxonomy" id="265104"/>
    <lineage>
        <taxon>Eukaryota</taxon>
        <taxon>Fungi</taxon>
        <taxon>Dikarya</taxon>
        <taxon>Ascomycota</taxon>
        <taxon>Pezizomycotina</taxon>
        <taxon>Geoglossomycetes</taxon>
        <taxon>Geoglossales</taxon>
        <taxon>Geoglossaceae</taxon>
        <taxon>Trichoglossum</taxon>
    </lineage>
</organism>
<feature type="region of interest" description="Disordered" evidence="2">
    <location>
        <begin position="18"/>
        <end position="56"/>
    </location>
</feature>
<evidence type="ECO:0000256" key="1">
    <source>
        <dbReference type="PROSITE-ProRule" id="PRU00176"/>
    </source>
</evidence>
<feature type="domain" description="RRM" evidence="3">
    <location>
        <begin position="263"/>
        <end position="319"/>
    </location>
</feature>
<keyword evidence="5" id="KW-1185">Reference proteome</keyword>
<dbReference type="GO" id="GO:0000288">
    <property type="term" value="P:nuclear-transcribed mRNA catabolic process, deadenylation-dependent decay"/>
    <property type="evidence" value="ECO:0007669"/>
    <property type="project" value="TreeGrafter"/>
</dbReference>
<sequence>MPQRTNYVGPAGPFGPTLFSSNWSNGRERNTTLSSINSTNGPSSPAHSSFSKDGMGDNEMRTLDYLGLADTPQPARAALAKPMETVMEGQRAATLQPFIADMALINKNLNRFRSYSVNAKEKYAEEEDEELEHGALYASQHSGSVTPSAASAAAALAATQAQIHQHNLAVQAFANHASASRPRARTAGVLESPPQRSMRSYLATPSRLDNSITAADLRIAEAREYEGLPEAVQALQLGVLNARQGSDGTNLAADETNLEGPTRALWLGSIPASTTITSLIAIFQPYGAIESARVLTHKNCGFVNFERLESAIQARSIFN</sequence>
<feature type="non-terminal residue" evidence="4">
    <location>
        <position position="319"/>
    </location>
</feature>
<feature type="compositionally biased region" description="Polar residues" evidence="2">
    <location>
        <begin position="18"/>
        <end position="51"/>
    </location>
</feature>
<evidence type="ECO:0000313" key="5">
    <source>
        <dbReference type="Proteomes" id="UP000750711"/>
    </source>
</evidence>
<dbReference type="InterPro" id="IPR052645">
    <property type="entry name" value="Pumilio_domain_protein"/>
</dbReference>
<comment type="caution">
    <text evidence="4">The sequence shown here is derived from an EMBL/GenBank/DDBJ whole genome shotgun (WGS) entry which is preliminary data.</text>
</comment>
<gene>
    <name evidence="4" type="ORF">GP486_008503</name>
</gene>
<dbReference type="InterPro" id="IPR000504">
    <property type="entry name" value="RRM_dom"/>
</dbReference>
<evidence type="ECO:0000256" key="2">
    <source>
        <dbReference type="SAM" id="MobiDB-lite"/>
    </source>
</evidence>
<dbReference type="AlphaFoldDB" id="A0A9P8I7F5"/>
<name>A0A9P8I7F5_9PEZI</name>
<evidence type="ECO:0000259" key="3">
    <source>
        <dbReference type="PROSITE" id="PS50102"/>
    </source>
</evidence>
<dbReference type="SUPFAM" id="SSF54928">
    <property type="entry name" value="RNA-binding domain, RBD"/>
    <property type="match status" value="1"/>
</dbReference>
<dbReference type="Pfam" id="PF00076">
    <property type="entry name" value="RRM_1"/>
    <property type="match status" value="1"/>
</dbReference>
<evidence type="ECO:0000313" key="4">
    <source>
        <dbReference type="EMBL" id="KAH0544644.1"/>
    </source>
</evidence>
<dbReference type="PANTHER" id="PTHR47093:SF1">
    <property type="entry name" value="PROTEIN JSN1-RELATED"/>
    <property type="match status" value="1"/>
</dbReference>
<protein>
    <recommendedName>
        <fullName evidence="3">RRM domain-containing protein</fullName>
    </recommendedName>
</protein>
<dbReference type="InterPro" id="IPR035979">
    <property type="entry name" value="RBD_domain_sf"/>
</dbReference>
<dbReference type="PROSITE" id="PS50102">
    <property type="entry name" value="RRM"/>
    <property type="match status" value="1"/>
</dbReference>
<keyword evidence="1" id="KW-0694">RNA-binding</keyword>
<dbReference type="Gene3D" id="3.30.70.330">
    <property type="match status" value="1"/>
</dbReference>
<dbReference type="EMBL" id="JAGHQM010003352">
    <property type="protein sequence ID" value="KAH0544644.1"/>
    <property type="molecule type" value="Genomic_DNA"/>
</dbReference>
<accession>A0A9P8I7F5</accession>
<dbReference type="InterPro" id="IPR012677">
    <property type="entry name" value="Nucleotide-bd_a/b_plait_sf"/>
</dbReference>
<reference evidence="4" key="1">
    <citation type="submission" date="2021-03" db="EMBL/GenBank/DDBJ databases">
        <title>Comparative genomics and phylogenomic investigation of the class Geoglossomycetes provide insights into ecological specialization and systematics.</title>
        <authorList>
            <person name="Melie T."/>
            <person name="Pirro S."/>
            <person name="Miller A.N."/>
            <person name="Quandt A."/>
        </authorList>
    </citation>
    <scope>NUCLEOTIDE SEQUENCE</scope>
    <source>
        <strain evidence="4">CAQ_001_2017</strain>
    </source>
</reference>
<dbReference type="PANTHER" id="PTHR47093">
    <property type="entry name" value="PROTEIN JSN1-RELATED"/>
    <property type="match status" value="1"/>
</dbReference>
<dbReference type="Proteomes" id="UP000750711">
    <property type="component" value="Unassembled WGS sequence"/>
</dbReference>
<proteinExistence type="predicted"/>
<dbReference type="GO" id="GO:0003723">
    <property type="term" value="F:RNA binding"/>
    <property type="evidence" value="ECO:0007669"/>
    <property type="project" value="UniProtKB-UniRule"/>
</dbReference>